<organism evidence="1 2">
    <name type="scientific">crAssphage sp. isolate ctcc615</name>
    <dbReference type="NCBI Taxonomy" id="2989853"/>
    <lineage>
        <taxon>Viruses</taxon>
        <taxon>Duplodnaviria</taxon>
        <taxon>Heunggongvirae</taxon>
        <taxon>Uroviricota</taxon>
        <taxon>Caudoviricetes</taxon>
        <taxon>Crassvirales</taxon>
        <taxon>Intestiviridae</taxon>
        <taxon>Obtuvirinae</taxon>
        <taxon>Wotdevirus</taxon>
        <taxon>Wotdevirus murinus</taxon>
    </lineage>
</organism>
<proteinExistence type="predicted"/>
<name>A0A345BP05_9CAUD</name>
<evidence type="ECO:0000313" key="2">
    <source>
        <dbReference type="Proteomes" id="UP000257457"/>
    </source>
</evidence>
<evidence type="ECO:0000313" key="1">
    <source>
        <dbReference type="EMBL" id="AXF52176.1"/>
    </source>
</evidence>
<sequence>MKVFNPSFNIVIASKPKRNINPKTKTNKTSRRCLAVVTKIDNEFKAIVNYDKDVVNVTDSFTLKNEILVLPFTERSLSLKDKERVWLKEKDKLGHSICIIRDCTKTNVNPGIKDQYDVFKEDILIVGRIIKENGIMYFDYEDLISYNYKSENKLINVKIDDSKPLFSK</sequence>
<keyword evidence="2" id="KW-1185">Reference proteome</keyword>
<dbReference type="EMBL" id="MH552500">
    <property type="protein sequence ID" value="AXF52176.1"/>
    <property type="molecule type" value="Genomic_DNA"/>
</dbReference>
<dbReference type="GeneID" id="65114749"/>
<accession>A0A345BP05</accession>
<reference evidence="1 2" key="1">
    <citation type="submission" date="2018-06" db="EMBL/GenBank/DDBJ databases">
        <title>Uncovering a Universe of Circular DNA Viruses in Animal Metagenomes.</title>
        <authorList>
            <person name="Tisza M."/>
            <person name="Buck C."/>
            <person name="Pastrana D."/>
            <person name="Welch N."/>
            <person name="Peretti A."/>
        </authorList>
    </citation>
    <scope>NUCLEOTIDE SEQUENCE [LARGE SCALE GENOMIC DNA]</scope>
    <source>
        <strain evidence="1">Ctcc615</strain>
    </source>
</reference>
<protein>
    <submittedName>
        <fullName evidence="1">Uncharacterized protein</fullName>
    </submittedName>
</protein>
<dbReference type="RefSeq" id="YP_010097087.1">
    <property type="nucleotide sequence ID" value="NC_055756.1"/>
</dbReference>
<dbReference type="Proteomes" id="UP000257457">
    <property type="component" value="Segment"/>
</dbReference>